<dbReference type="GO" id="GO:0006493">
    <property type="term" value="P:protein O-linked glycosylation"/>
    <property type="evidence" value="ECO:0007669"/>
    <property type="project" value="TreeGrafter"/>
</dbReference>
<dbReference type="EC" id="2.4.1.-" evidence="11"/>
<evidence type="ECO:0000256" key="5">
    <source>
        <dbReference type="ARBA" id="ARBA00022692"/>
    </source>
</evidence>
<keyword evidence="7" id="KW-1133">Transmembrane helix</keyword>
<comment type="subcellular location">
    <subcellularLocation>
        <location evidence="1 11">Golgi apparatus membrane</location>
        <topology evidence="1 11">Single-pass type II membrane protein</topology>
    </subcellularLocation>
</comment>
<evidence type="ECO:0000256" key="4">
    <source>
        <dbReference type="ARBA" id="ARBA00022679"/>
    </source>
</evidence>
<keyword evidence="8 11" id="KW-0333">Golgi apparatus</keyword>
<keyword evidence="6" id="KW-0735">Signal-anchor</keyword>
<keyword evidence="10" id="KW-0325">Glycoprotein</keyword>
<evidence type="ECO:0000313" key="12">
    <source>
        <dbReference type="EMBL" id="KAK7576639.1"/>
    </source>
</evidence>
<evidence type="ECO:0000256" key="1">
    <source>
        <dbReference type="ARBA" id="ARBA00004323"/>
    </source>
</evidence>
<evidence type="ECO:0000256" key="10">
    <source>
        <dbReference type="ARBA" id="ARBA00023180"/>
    </source>
</evidence>
<reference evidence="12 13" key="1">
    <citation type="submission" date="2024-03" db="EMBL/GenBank/DDBJ databases">
        <title>Adaptation during the transition from Ophiocordyceps entomopathogen to insect associate is accompanied by gene loss and intensified selection.</title>
        <authorList>
            <person name="Ward C.M."/>
            <person name="Onetto C.A."/>
            <person name="Borneman A.R."/>
        </authorList>
    </citation>
    <scope>NUCLEOTIDE SEQUENCE [LARGE SCALE GENOMIC DNA]</scope>
    <source>
        <strain evidence="12">AWRI1</strain>
        <tissue evidence="12">Single Adult Female</tissue>
    </source>
</reference>
<dbReference type="Proteomes" id="UP001367676">
    <property type="component" value="Unassembled WGS sequence"/>
</dbReference>
<evidence type="ECO:0000313" key="13">
    <source>
        <dbReference type="Proteomes" id="UP001367676"/>
    </source>
</evidence>
<evidence type="ECO:0000256" key="8">
    <source>
        <dbReference type="ARBA" id="ARBA00023034"/>
    </source>
</evidence>
<evidence type="ECO:0000256" key="7">
    <source>
        <dbReference type="ARBA" id="ARBA00022989"/>
    </source>
</evidence>
<protein>
    <recommendedName>
        <fullName evidence="11">Hexosyltransferase</fullName>
        <ecNumber evidence="11">2.4.1.-</ecNumber>
    </recommendedName>
</protein>
<keyword evidence="4" id="KW-0808">Transferase</keyword>
<evidence type="ECO:0000256" key="3">
    <source>
        <dbReference type="ARBA" id="ARBA00022676"/>
    </source>
</evidence>
<keyword evidence="5" id="KW-0812">Transmembrane</keyword>
<proteinExistence type="inferred from homology"/>
<comment type="similarity">
    <text evidence="2 11">Belongs to the glycosyltransferase 31 family.</text>
</comment>
<evidence type="ECO:0000256" key="2">
    <source>
        <dbReference type="ARBA" id="ARBA00008661"/>
    </source>
</evidence>
<dbReference type="Gene3D" id="3.90.550.50">
    <property type="match status" value="1"/>
</dbReference>
<gene>
    <name evidence="12" type="ORF">V9T40_012925</name>
</gene>
<evidence type="ECO:0000256" key="9">
    <source>
        <dbReference type="ARBA" id="ARBA00023136"/>
    </source>
</evidence>
<accession>A0AAN9T9P5</accession>
<keyword evidence="3 11" id="KW-0328">Glycosyltransferase</keyword>
<organism evidence="12 13">
    <name type="scientific">Parthenolecanium corni</name>
    <dbReference type="NCBI Taxonomy" id="536013"/>
    <lineage>
        <taxon>Eukaryota</taxon>
        <taxon>Metazoa</taxon>
        <taxon>Ecdysozoa</taxon>
        <taxon>Arthropoda</taxon>
        <taxon>Hexapoda</taxon>
        <taxon>Insecta</taxon>
        <taxon>Pterygota</taxon>
        <taxon>Neoptera</taxon>
        <taxon>Paraneoptera</taxon>
        <taxon>Hemiptera</taxon>
        <taxon>Sternorrhyncha</taxon>
        <taxon>Coccoidea</taxon>
        <taxon>Coccidae</taxon>
        <taxon>Parthenolecanium</taxon>
    </lineage>
</organism>
<keyword evidence="13" id="KW-1185">Reference proteome</keyword>
<keyword evidence="9" id="KW-0472">Membrane</keyword>
<dbReference type="PANTHER" id="PTHR11214">
    <property type="entry name" value="BETA-1,3-N-ACETYLGLUCOSAMINYLTRANSFERASE"/>
    <property type="match status" value="1"/>
</dbReference>
<dbReference type="AlphaFoldDB" id="A0AAN9T9P5"/>
<name>A0AAN9T9P5_9HEMI</name>
<dbReference type="EMBL" id="JBBCAQ010000036">
    <property type="protein sequence ID" value="KAK7576639.1"/>
    <property type="molecule type" value="Genomic_DNA"/>
</dbReference>
<dbReference type="GO" id="GO:0000139">
    <property type="term" value="C:Golgi membrane"/>
    <property type="evidence" value="ECO:0007669"/>
    <property type="project" value="UniProtKB-SubCell"/>
</dbReference>
<dbReference type="GO" id="GO:0016758">
    <property type="term" value="F:hexosyltransferase activity"/>
    <property type="evidence" value="ECO:0007669"/>
    <property type="project" value="InterPro"/>
</dbReference>
<dbReference type="InterPro" id="IPR002659">
    <property type="entry name" value="Glyco_trans_31"/>
</dbReference>
<comment type="caution">
    <text evidence="12">The sequence shown here is derived from an EMBL/GenBank/DDBJ whole genome shotgun (WGS) entry which is preliminary data.</text>
</comment>
<evidence type="ECO:0000256" key="11">
    <source>
        <dbReference type="RuleBase" id="RU363063"/>
    </source>
</evidence>
<dbReference type="PANTHER" id="PTHR11214:SF379">
    <property type="entry name" value="HEXOSYLTRANSFERASE-RELATED"/>
    <property type="match status" value="1"/>
</dbReference>
<sequence length="300" mass="34255">MTGDTARTLPPLENRSLYSPTSNFSYSFNSSLTKDIYEAGQLIANADLCPNLGKNMKLMILVTSAPNNSDARMAIRQTWGFYCRHNNIGFGFLVGVHIQPSKNDITKTEQHTYGDLIQTRNVDSFDNLTLKSVSLLEWVDTYCSLVPFVLKTDDDEFVNIPRLLMVLKNQQKAKRSIFGVLQIGQRPHRMVGSKYSVKKSEYKLDIYPHYLSGGAYLMTQDSVHDLYRKALNMPFVKIEDMFIIGLVASSMGIKIVNVNQFLKFVQKIHFNTARMRETIIIHGITPREQFLMWAHMSPNL</sequence>
<dbReference type="FunFam" id="3.90.550.50:FF:000001">
    <property type="entry name" value="Hexosyltransferase"/>
    <property type="match status" value="1"/>
</dbReference>
<evidence type="ECO:0000256" key="6">
    <source>
        <dbReference type="ARBA" id="ARBA00022968"/>
    </source>
</evidence>
<dbReference type="Pfam" id="PF01762">
    <property type="entry name" value="Galactosyl_T"/>
    <property type="match status" value="1"/>
</dbReference>